<dbReference type="PRINTS" id="PR00368">
    <property type="entry name" value="FADPNR"/>
</dbReference>
<evidence type="ECO:0000259" key="3">
    <source>
        <dbReference type="Pfam" id="PF07992"/>
    </source>
</evidence>
<gene>
    <name evidence="5" type="ORF">ABS24_07045</name>
</gene>
<feature type="domain" description="SoxA A3" evidence="4">
    <location>
        <begin position="496"/>
        <end position="580"/>
    </location>
</feature>
<dbReference type="Gene3D" id="3.50.50.60">
    <property type="entry name" value="FAD/NAD(P)-binding domain"/>
    <property type="match status" value="1"/>
</dbReference>
<dbReference type="SUPFAM" id="SSF103025">
    <property type="entry name" value="Folate-binding domain"/>
    <property type="match status" value="1"/>
</dbReference>
<feature type="domain" description="FAD/NAD(P)-binding" evidence="3">
    <location>
        <begin position="165"/>
        <end position="417"/>
    </location>
</feature>
<dbReference type="EMBL" id="LICA01000201">
    <property type="protein sequence ID" value="KRO93860.1"/>
    <property type="molecule type" value="Genomic_DNA"/>
</dbReference>
<dbReference type="Gene3D" id="1.10.10.1100">
    <property type="entry name" value="BFD-like [2Fe-2S]-binding domain"/>
    <property type="match status" value="1"/>
</dbReference>
<dbReference type="GO" id="GO:0008168">
    <property type="term" value="F:methyltransferase activity"/>
    <property type="evidence" value="ECO:0007669"/>
    <property type="project" value="UniProtKB-KW"/>
</dbReference>
<keyword evidence="5" id="KW-0489">Methyltransferase</keyword>
<feature type="non-terminal residue" evidence="5">
    <location>
        <position position="720"/>
    </location>
</feature>
<keyword evidence="5" id="KW-0808">Transferase</keyword>
<dbReference type="InterPro" id="IPR023753">
    <property type="entry name" value="FAD/NAD-binding_dom"/>
</dbReference>
<comment type="caution">
    <text evidence="5">The sequence shown here is derived from an EMBL/GenBank/DDBJ whole genome shotgun (WGS) entry which is preliminary data.</text>
</comment>
<evidence type="ECO:0000256" key="1">
    <source>
        <dbReference type="ARBA" id="ARBA00023002"/>
    </source>
</evidence>
<dbReference type="PANTHER" id="PTHR42949:SF3">
    <property type="entry name" value="ANAEROBIC GLYCEROL-3-PHOSPHATE DEHYDROGENASE SUBUNIT B"/>
    <property type="match status" value="1"/>
</dbReference>
<dbReference type="PANTHER" id="PTHR42949">
    <property type="entry name" value="ANAEROBIC GLYCEROL-3-PHOSPHATE DEHYDROGENASE SUBUNIT B"/>
    <property type="match status" value="1"/>
</dbReference>
<dbReference type="Proteomes" id="UP000051213">
    <property type="component" value="Unassembled WGS sequence"/>
</dbReference>
<dbReference type="GO" id="GO:0016491">
    <property type="term" value="F:oxidoreductase activity"/>
    <property type="evidence" value="ECO:0007669"/>
    <property type="project" value="UniProtKB-KW"/>
</dbReference>
<dbReference type="AlphaFoldDB" id="A0A0R2U447"/>
<evidence type="ECO:0000313" key="5">
    <source>
        <dbReference type="EMBL" id="KRO93860.1"/>
    </source>
</evidence>
<dbReference type="Pfam" id="PF07992">
    <property type="entry name" value="Pyr_redox_2"/>
    <property type="match status" value="1"/>
</dbReference>
<dbReference type="Pfam" id="PF17806">
    <property type="entry name" value="SO_alpha_A3"/>
    <property type="match status" value="1"/>
</dbReference>
<dbReference type="Gene3D" id="3.10.20.440">
    <property type="entry name" value="2Fe-2S iron-sulphur cluster binding domain, sarcosine oxidase, alpha subunit, N-terminal domain"/>
    <property type="match status" value="1"/>
</dbReference>
<dbReference type="InterPro" id="IPR041854">
    <property type="entry name" value="BFD-like_2Fe2S-bd_dom_sf"/>
</dbReference>
<dbReference type="Gene3D" id="3.30.1360.120">
    <property type="entry name" value="Probable tRNA modification gtpase trme, domain 1"/>
    <property type="match status" value="1"/>
</dbReference>
<dbReference type="GO" id="GO:0032259">
    <property type="term" value="P:methylation"/>
    <property type="evidence" value="ECO:0007669"/>
    <property type="project" value="UniProtKB-KW"/>
</dbReference>
<name>A0A0R2U447_9GAMM</name>
<dbReference type="InterPro" id="IPR051691">
    <property type="entry name" value="Metab_Enz_Cyan_OpOx_G3PDH"/>
</dbReference>
<feature type="domain" description="GCVT N-terminal" evidence="2">
    <location>
        <begin position="591"/>
        <end position="719"/>
    </location>
</feature>
<evidence type="ECO:0000259" key="2">
    <source>
        <dbReference type="Pfam" id="PF01571"/>
    </source>
</evidence>
<sequence>MRNRLPAPYGSLINREKVVQFEFESKTYQGFQGDSIASALAANNQILLSRSFKYHRSRGALTMAGQDANTMVQLPSNPNALADRELISEGLKVTGQNYSGSLEKDRGQWIGVFSRFLPVGFYYKAFFKPRGMWEKWAPLIRKKAGLGVINQQLVPSYYDKQYKFFDVVVIGGGPAGMQAALESAVTDCEVLLVDENPSLGGSLNYSRFDVEGARGKKQLDELLNAINEKPNISVMTDAVCNGWFADNWLPIIAKKRLYKVRAKQTIMCTGSLEQPAIFHNNDLPGVMMSSAAQRLVHLYGVCPGSQAVIVTGNNDGYGTALDLDDAGVKINAIIDLREDPNYDDIAKAAVARGIRIETGTTVYAAQHKGANRVTSVDIRKIVSQGICAKQGETITCDLLCMSVGYTPTYQLACQAGGQLSYDDQSAMFSLHNCPESLQLAGSVNSLWSLDAVLMEAKRTATIATNALGLTQVQVADRVTENTVSPNHPWPIFAHPKGKEFVDFDEDLTIADIINATADGYEHIQLVKRYSTCGMGPSQGRHSALVAARLVAAATNRTVAETGVTTARPPFSAEQLGHSAGRSFYPARRSNMHYRHIEAGAEMLQAGAWYRPAFYRSKGKNSQACIDAEVSNVRNNVGLVDVSTLGGIEVRGPDAGEFLNRFYTFGFIKQPLGKARYALLTNEAGVVIDDGVACRFGNNHYYVTATTGGVDRVYQNMLKWN</sequence>
<evidence type="ECO:0000259" key="4">
    <source>
        <dbReference type="Pfam" id="PF17806"/>
    </source>
</evidence>
<dbReference type="Pfam" id="PF01571">
    <property type="entry name" value="GCV_T"/>
    <property type="match status" value="1"/>
</dbReference>
<dbReference type="InterPro" id="IPR006222">
    <property type="entry name" value="GCVT_N"/>
</dbReference>
<keyword evidence="1" id="KW-0560">Oxidoreductase</keyword>
<evidence type="ECO:0000313" key="6">
    <source>
        <dbReference type="Proteomes" id="UP000051213"/>
    </source>
</evidence>
<dbReference type="InterPro" id="IPR041117">
    <property type="entry name" value="SoxA_A3"/>
</dbReference>
<dbReference type="InterPro" id="IPR036188">
    <property type="entry name" value="FAD/NAD-bd_sf"/>
</dbReference>
<accession>A0A0R2U447</accession>
<organism evidence="5 6">
    <name type="scientific">SAR92 bacterium BACL26 MAG-121220-bin70</name>
    <dbReference type="NCBI Taxonomy" id="1655626"/>
    <lineage>
        <taxon>Bacteria</taxon>
        <taxon>Pseudomonadati</taxon>
        <taxon>Pseudomonadota</taxon>
        <taxon>Gammaproteobacteria</taxon>
        <taxon>Cellvibrionales</taxon>
        <taxon>Porticoccaceae</taxon>
        <taxon>SAR92 clade</taxon>
    </lineage>
</organism>
<dbReference type="InterPro" id="IPR027266">
    <property type="entry name" value="TrmE/GcvT-like"/>
</dbReference>
<proteinExistence type="predicted"/>
<reference evidence="5 6" key="1">
    <citation type="submission" date="2015-10" db="EMBL/GenBank/DDBJ databases">
        <title>Metagenome-Assembled Genomes uncover a global brackish microbiome.</title>
        <authorList>
            <person name="Hugerth L.W."/>
            <person name="Larsson J."/>
            <person name="Alneberg J."/>
            <person name="Lindh M.V."/>
            <person name="Legrand C."/>
            <person name="Pinhassi J."/>
            <person name="Andersson A.F."/>
        </authorList>
    </citation>
    <scope>NUCLEOTIDE SEQUENCE [LARGE SCALE GENOMIC DNA]</scope>
    <source>
        <strain evidence="5">BACL26 MAG-121220-bin70</strain>
    </source>
</reference>
<dbReference type="SUPFAM" id="SSF51905">
    <property type="entry name" value="FAD/NAD(P)-binding domain"/>
    <property type="match status" value="1"/>
</dbReference>
<protein>
    <submittedName>
        <fullName evidence="5">Aminomethyltransferase</fullName>
    </submittedName>
</protein>
<dbReference type="PRINTS" id="PR00411">
    <property type="entry name" value="PNDRDTASEI"/>
</dbReference>
<dbReference type="Pfam" id="PF13510">
    <property type="entry name" value="Fer2_4"/>
    <property type="match status" value="1"/>
</dbReference>
<dbReference type="InterPro" id="IPR042204">
    <property type="entry name" value="2Fe-2S-bd_N"/>
</dbReference>